<keyword evidence="1" id="KW-0677">Repeat</keyword>
<dbReference type="GeneID" id="300578449"/>
<dbReference type="SMART" id="SM00248">
    <property type="entry name" value="ANK"/>
    <property type="match status" value="2"/>
</dbReference>
<dbReference type="InterPro" id="IPR002110">
    <property type="entry name" value="Ankyrin_rpt"/>
</dbReference>
<dbReference type="Pfam" id="PF13637">
    <property type="entry name" value="Ank_4"/>
    <property type="match status" value="1"/>
</dbReference>
<evidence type="ECO:0000256" key="3">
    <source>
        <dbReference type="PROSITE-ProRule" id="PRU00023"/>
    </source>
</evidence>
<keyword evidence="7" id="KW-1185">Reference proteome</keyword>
<dbReference type="SMART" id="SM00225">
    <property type="entry name" value="BTB"/>
    <property type="match status" value="2"/>
</dbReference>
<organism evidence="6 7">
    <name type="scientific">Trichoderma ghanense</name>
    <dbReference type="NCBI Taxonomy" id="65468"/>
    <lineage>
        <taxon>Eukaryota</taxon>
        <taxon>Fungi</taxon>
        <taxon>Dikarya</taxon>
        <taxon>Ascomycota</taxon>
        <taxon>Pezizomycotina</taxon>
        <taxon>Sordariomycetes</taxon>
        <taxon>Hypocreomycetidae</taxon>
        <taxon>Hypocreales</taxon>
        <taxon>Hypocreaceae</taxon>
        <taxon>Trichoderma</taxon>
    </lineage>
</organism>
<evidence type="ECO:0000313" key="7">
    <source>
        <dbReference type="Proteomes" id="UP001642720"/>
    </source>
</evidence>
<feature type="domain" description="BTB" evidence="5">
    <location>
        <begin position="148"/>
        <end position="213"/>
    </location>
</feature>
<proteinExistence type="predicted"/>
<dbReference type="PROSITE" id="PS50097">
    <property type="entry name" value="BTB"/>
    <property type="match status" value="2"/>
</dbReference>
<dbReference type="InterPro" id="IPR011333">
    <property type="entry name" value="SKP1/BTB/POZ_sf"/>
</dbReference>
<feature type="region of interest" description="Disordered" evidence="4">
    <location>
        <begin position="459"/>
        <end position="485"/>
    </location>
</feature>
<protein>
    <submittedName>
        <fullName evidence="6">Ankyrin repeat-containing protein</fullName>
    </submittedName>
</protein>
<dbReference type="Gene3D" id="1.25.40.20">
    <property type="entry name" value="Ankyrin repeat-containing domain"/>
    <property type="match status" value="1"/>
</dbReference>
<dbReference type="EMBL" id="PPTA01000009">
    <property type="protein sequence ID" value="TFB01455.1"/>
    <property type="molecule type" value="Genomic_DNA"/>
</dbReference>
<reference evidence="6 7" key="1">
    <citation type="submission" date="2018-01" db="EMBL/GenBank/DDBJ databases">
        <title>Genome characterization of the sugarcane-associated fungus Trichoderma ghanense CCMA-1212 and their application in lignocelulose bioconversion.</title>
        <authorList>
            <person name="Steindorff A.S."/>
            <person name="Mendes T.D."/>
            <person name="Vilela E.S.D."/>
            <person name="Rodrigues D.S."/>
            <person name="Formighieri E.F."/>
            <person name="Melo I.S."/>
            <person name="Favaro L.C.L."/>
        </authorList>
    </citation>
    <scope>NUCLEOTIDE SEQUENCE [LARGE SCALE GENOMIC DNA]</scope>
    <source>
        <strain evidence="6 7">CCMA-1212</strain>
    </source>
</reference>
<dbReference type="RefSeq" id="XP_073557656.1">
    <property type="nucleotide sequence ID" value="XM_073703999.1"/>
</dbReference>
<dbReference type="PROSITE" id="PS50297">
    <property type="entry name" value="ANK_REP_REGION"/>
    <property type="match status" value="1"/>
</dbReference>
<dbReference type="PROSITE" id="PS50088">
    <property type="entry name" value="ANK_REPEAT"/>
    <property type="match status" value="1"/>
</dbReference>
<dbReference type="CDD" id="cd18497">
    <property type="entry name" value="BACK_ABTB1_BPOZ"/>
    <property type="match status" value="1"/>
</dbReference>
<dbReference type="Gene3D" id="3.30.710.10">
    <property type="entry name" value="Potassium Channel Kv1.1, Chain A"/>
    <property type="match status" value="2"/>
</dbReference>
<dbReference type="InterPro" id="IPR044515">
    <property type="entry name" value="ABTB1"/>
</dbReference>
<gene>
    <name evidence="6" type="ORF">CCMA1212_006801</name>
</gene>
<dbReference type="CDD" id="cd18186">
    <property type="entry name" value="BTB_POZ_ZBTB_KLHL-like"/>
    <property type="match status" value="1"/>
</dbReference>
<dbReference type="Pfam" id="PF00651">
    <property type="entry name" value="BTB"/>
    <property type="match status" value="2"/>
</dbReference>
<dbReference type="InterPro" id="IPR036770">
    <property type="entry name" value="Ankyrin_rpt-contain_sf"/>
</dbReference>
<dbReference type="PANTHER" id="PTHR46231">
    <property type="entry name" value="ANKYRIN REPEAT AND BTB/POZ DOMAIN-CONTAINING PROTEIN 1"/>
    <property type="match status" value="1"/>
</dbReference>
<comment type="caution">
    <text evidence="6">The sequence shown here is derived from an EMBL/GenBank/DDBJ whole genome shotgun (WGS) entry which is preliminary data.</text>
</comment>
<feature type="compositionally biased region" description="Basic and acidic residues" evidence="4">
    <location>
        <begin position="611"/>
        <end position="622"/>
    </location>
</feature>
<evidence type="ECO:0000256" key="2">
    <source>
        <dbReference type="ARBA" id="ARBA00023043"/>
    </source>
</evidence>
<evidence type="ECO:0000256" key="4">
    <source>
        <dbReference type="SAM" id="MobiDB-lite"/>
    </source>
</evidence>
<dbReference type="SUPFAM" id="SSF54695">
    <property type="entry name" value="POZ domain"/>
    <property type="match status" value="2"/>
</dbReference>
<dbReference type="SUPFAM" id="SSF48403">
    <property type="entry name" value="Ankyrin repeat"/>
    <property type="match status" value="1"/>
</dbReference>
<keyword evidence="2 3" id="KW-0040">ANK repeat</keyword>
<sequence>MVLKKHELEGKLGEESLLIKSGVLRDENPLDTSAEFHEFLLACRRGDLRKCQELIGMGVNINGKDKFDYTPLIIASLCGHYELVQLLLESGALAERNTFQGERCIYNALNDRIRNLLLQYDFSKSSDPYVYWSSHISTLLGRPTPQTADISLDAETRSFNLHKFLLASRTPYFRRKLQANPETTSWKLSSTIPAEAFQIAVRYIYLGEVPRDLAPPGSTATEEDVAKGLDKISKLLEIEQLWEAILIGNDRRLARQRYQDEVARALGQVTDFFQQSVLAHKMVVDTDRVDEVRWRHDNSIFADVLLRADEPSAEDADGVLLAADAPASNTGIPIGPSHEAAAAAAAAESNGVKKTRKSVLYPAHKAMLIRSEYFDKMFSGDFVESKKSDHLHVITVDCSPPVLELILSFLYTENASCPLEHALDLLYAADMLFLDSLKNKAAIAISTLGSGTANALVDRTHNTNDNIPNKDTTPKASDPEDPEQQVEVEPINIYDVIHAAWDLRVQRLEEFAARYLAHRLEDYIDEPDFHELIRESADRIQKREETDTIELLDDIRYYLSERFRLRFEDAGLEEMMDEEGEIGAEVVAALVNGSGDVAAAAAAGESGKQGGGDEVRGDKGGEDGGEGVRTLDGEAAEDEFASDAINYQILLHKIDAMLEGLKLDA</sequence>
<dbReference type="PANTHER" id="PTHR46231:SF1">
    <property type="entry name" value="ANKYRIN REPEAT AND BTB_POZ DOMAIN-CONTAINING PROTEIN 1"/>
    <property type="match status" value="1"/>
</dbReference>
<evidence type="ECO:0000256" key="1">
    <source>
        <dbReference type="ARBA" id="ARBA00022737"/>
    </source>
</evidence>
<name>A0ABY2H1U8_9HYPO</name>
<feature type="repeat" description="ANK" evidence="3">
    <location>
        <begin position="67"/>
        <end position="92"/>
    </location>
</feature>
<accession>A0ABY2H1U8</accession>
<evidence type="ECO:0000313" key="6">
    <source>
        <dbReference type="EMBL" id="TFB01455.1"/>
    </source>
</evidence>
<feature type="region of interest" description="Disordered" evidence="4">
    <location>
        <begin position="601"/>
        <end position="629"/>
    </location>
</feature>
<feature type="compositionally biased region" description="Polar residues" evidence="4">
    <location>
        <begin position="463"/>
        <end position="475"/>
    </location>
</feature>
<dbReference type="Proteomes" id="UP001642720">
    <property type="component" value="Unassembled WGS sequence"/>
</dbReference>
<evidence type="ECO:0000259" key="5">
    <source>
        <dbReference type="PROSITE" id="PS50097"/>
    </source>
</evidence>
<feature type="domain" description="BTB" evidence="5">
    <location>
        <begin position="361"/>
        <end position="419"/>
    </location>
</feature>
<dbReference type="InterPro" id="IPR000210">
    <property type="entry name" value="BTB/POZ_dom"/>
</dbReference>